<gene>
    <name evidence="3" type="ORF">FFLO_04540</name>
</gene>
<feature type="signal peptide" evidence="2">
    <location>
        <begin position="1"/>
        <end position="20"/>
    </location>
</feature>
<feature type="chain" id="PRO_5035431798" evidence="2">
    <location>
        <begin position="21"/>
        <end position="424"/>
    </location>
</feature>
<proteinExistence type="predicted"/>
<protein>
    <submittedName>
        <fullName evidence="3">Uncharacterized protein</fullName>
    </submittedName>
</protein>
<dbReference type="InterPro" id="IPR015915">
    <property type="entry name" value="Kelch-typ_b-propeller"/>
</dbReference>
<reference evidence="3" key="1">
    <citation type="submission" date="2020-04" db="EMBL/GenBank/DDBJ databases">
        <title>Analysis of mating type loci in Filobasidium floriforme.</title>
        <authorList>
            <person name="Nowrousian M."/>
        </authorList>
    </citation>
    <scope>NUCLEOTIDE SEQUENCE</scope>
    <source>
        <strain evidence="3">CBS 6242</strain>
    </source>
</reference>
<evidence type="ECO:0000256" key="2">
    <source>
        <dbReference type="SAM" id="SignalP"/>
    </source>
</evidence>
<sequence>MLAPISISAIALASLGVTAAKQCAQFDTSNNLYLFGGEQDYNLGQSDSWSSPNPQALTSAGRPPWTGNNTACSLAQYNNALYVLDADAANPGDVYIYDFAAGTWSKQTTTSPPDLASGSSVLDHDTNVFFALPGDDGSLYSLDLSSVTNQASGNAIAWEAVTDPNFKMEGRQPVMSQASNHIVFFNVPGNPAGSANMFVIHYSYFQPEVQAFSLANGATDNFPTSSGQALPIPLASTDAGKQIVFVPDDFSHTYVLTHWTNPGDWSSLSDAPAGIESLINSTQTLPAPSSQDRSAAYAASVNTLVQFTSSGDVYYLPSAFGNGWTVQANAAWQKLGYSVAGLSGASQSTVVSSASGTSTTASGTGATSAVGSPSTSVSRASGTGSTATGSTPTNATNSGMKIGSPLFAQAGVFVIALAVTGALL</sequence>
<dbReference type="SUPFAM" id="SSF89372">
    <property type="entry name" value="Fucose-specific lectin"/>
    <property type="match status" value="1"/>
</dbReference>
<evidence type="ECO:0000313" key="3">
    <source>
        <dbReference type="EMBL" id="KAG7531181.1"/>
    </source>
</evidence>
<dbReference type="AlphaFoldDB" id="A0A8K0JII6"/>
<feature type="region of interest" description="Disordered" evidence="1">
    <location>
        <begin position="353"/>
        <end position="395"/>
    </location>
</feature>
<evidence type="ECO:0000313" key="4">
    <source>
        <dbReference type="Proteomes" id="UP000812966"/>
    </source>
</evidence>
<organism evidence="3 4">
    <name type="scientific">Filobasidium floriforme</name>
    <dbReference type="NCBI Taxonomy" id="5210"/>
    <lineage>
        <taxon>Eukaryota</taxon>
        <taxon>Fungi</taxon>
        <taxon>Dikarya</taxon>
        <taxon>Basidiomycota</taxon>
        <taxon>Agaricomycotina</taxon>
        <taxon>Tremellomycetes</taxon>
        <taxon>Filobasidiales</taxon>
        <taxon>Filobasidiaceae</taxon>
        <taxon>Filobasidium</taxon>
    </lineage>
</organism>
<accession>A0A8K0JII6</accession>
<dbReference type="EMBL" id="JABELV010000098">
    <property type="protein sequence ID" value="KAG7531181.1"/>
    <property type="molecule type" value="Genomic_DNA"/>
</dbReference>
<keyword evidence="4" id="KW-1185">Reference proteome</keyword>
<name>A0A8K0JII6_9TREE</name>
<keyword evidence="2" id="KW-0732">Signal</keyword>
<evidence type="ECO:0000256" key="1">
    <source>
        <dbReference type="SAM" id="MobiDB-lite"/>
    </source>
</evidence>
<dbReference type="Proteomes" id="UP000812966">
    <property type="component" value="Unassembled WGS sequence"/>
</dbReference>
<dbReference type="Gene3D" id="2.120.10.80">
    <property type="entry name" value="Kelch-type beta propeller"/>
    <property type="match status" value="1"/>
</dbReference>
<comment type="caution">
    <text evidence="3">The sequence shown here is derived from an EMBL/GenBank/DDBJ whole genome shotgun (WGS) entry which is preliminary data.</text>
</comment>